<keyword evidence="3" id="KW-1185">Reference proteome</keyword>
<accession>A0ABV0NB55</accession>
<comment type="caution">
    <text evidence="2">The sequence shown here is derived from an EMBL/GenBank/DDBJ whole genome shotgun (WGS) entry which is preliminary data.</text>
</comment>
<protein>
    <submittedName>
        <fullName evidence="2">Uncharacterized protein</fullName>
    </submittedName>
</protein>
<sequence>MSSLLGPSISSSAHRDDVERRERRRRPDRRVPPPEHEAPVEACCPPASMPSMRQSYTVTVPEEPPAAAFPFLKQEIRRKGSMSGSVLVSTFVGLLINQAKVRGRKAPRFINRENYSRFVLLWHLWS</sequence>
<feature type="compositionally biased region" description="Low complexity" evidence="1">
    <location>
        <begin position="1"/>
        <end position="12"/>
    </location>
</feature>
<evidence type="ECO:0000313" key="2">
    <source>
        <dbReference type="EMBL" id="MEQ2168617.1"/>
    </source>
</evidence>
<gene>
    <name evidence="2" type="ORF">GOODEAATRI_016578</name>
</gene>
<feature type="region of interest" description="Disordered" evidence="1">
    <location>
        <begin position="1"/>
        <end position="54"/>
    </location>
</feature>
<reference evidence="2 3" key="1">
    <citation type="submission" date="2021-06" db="EMBL/GenBank/DDBJ databases">
        <authorList>
            <person name="Palmer J.M."/>
        </authorList>
    </citation>
    <scope>NUCLEOTIDE SEQUENCE [LARGE SCALE GENOMIC DNA]</scope>
    <source>
        <strain evidence="2 3">GA_2019</strain>
        <tissue evidence="2">Muscle</tissue>
    </source>
</reference>
<dbReference type="EMBL" id="JAHRIO010031277">
    <property type="protein sequence ID" value="MEQ2168617.1"/>
    <property type="molecule type" value="Genomic_DNA"/>
</dbReference>
<name>A0ABV0NB55_9TELE</name>
<evidence type="ECO:0000313" key="3">
    <source>
        <dbReference type="Proteomes" id="UP001476798"/>
    </source>
</evidence>
<proteinExistence type="predicted"/>
<dbReference type="Proteomes" id="UP001476798">
    <property type="component" value="Unassembled WGS sequence"/>
</dbReference>
<evidence type="ECO:0000256" key="1">
    <source>
        <dbReference type="SAM" id="MobiDB-lite"/>
    </source>
</evidence>
<feature type="compositionally biased region" description="Basic and acidic residues" evidence="1">
    <location>
        <begin position="29"/>
        <end position="39"/>
    </location>
</feature>
<organism evidence="2 3">
    <name type="scientific">Goodea atripinnis</name>
    <dbReference type="NCBI Taxonomy" id="208336"/>
    <lineage>
        <taxon>Eukaryota</taxon>
        <taxon>Metazoa</taxon>
        <taxon>Chordata</taxon>
        <taxon>Craniata</taxon>
        <taxon>Vertebrata</taxon>
        <taxon>Euteleostomi</taxon>
        <taxon>Actinopterygii</taxon>
        <taxon>Neopterygii</taxon>
        <taxon>Teleostei</taxon>
        <taxon>Neoteleostei</taxon>
        <taxon>Acanthomorphata</taxon>
        <taxon>Ovalentaria</taxon>
        <taxon>Atherinomorphae</taxon>
        <taxon>Cyprinodontiformes</taxon>
        <taxon>Goodeidae</taxon>
        <taxon>Goodea</taxon>
    </lineage>
</organism>